<dbReference type="Gene3D" id="3.40.50.11310">
    <property type="entry name" value="Bacterial phosphonate metabolism protein PhnH"/>
    <property type="match status" value="1"/>
</dbReference>
<dbReference type="EMBL" id="PGTD01000017">
    <property type="protein sequence ID" value="PJE27432.1"/>
    <property type="molecule type" value="Genomic_DNA"/>
</dbReference>
<evidence type="ECO:0000313" key="1">
    <source>
        <dbReference type="EMBL" id="PJE27432.1"/>
    </source>
</evidence>
<reference evidence="1 4" key="2">
    <citation type="journal article" date="2018" name="Int. J. Syst. Evol. Microbiol.">
        <title>Pseudooceanicola lipolyticus sp. nov., a marine alphaproteobacterium, reclassification of Oceanicola flagellatus as Pseudooceanicola flagellatus comb. nov. and emended description of the genus Pseudooceanicola.</title>
        <authorList>
            <person name="Huang M.-M."/>
            <person name="Guo L.-L."/>
            <person name="Wu Y.-H."/>
            <person name="Lai Q.-L."/>
            <person name="Shao Z.-Z."/>
            <person name="Wang C.-S."/>
            <person name="Wu M."/>
            <person name="Xu X.-W."/>
        </authorList>
    </citation>
    <scope>NUCLEOTIDE SEQUENCE [LARGE SCALE GENOMIC DNA]</scope>
    <source>
        <strain evidence="1 4">Ar-45</strain>
    </source>
</reference>
<dbReference type="GO" id="GO:0019634">
    <property type="term" value="P:organic phosphonate metabolic process"/>
    <property type="evidence" value="ECO:0007669"/>
    <property type="project" value="InterPro"/>
</dbReference>
<dbReference type="AlphaFoldDB" id="A0A285HVN3"/>
<accession>A0A285HVN3</accession>
<dbReference type="InterPro" id="IPR038058">
    <property type="entry name" value="PhnH-like_sp"/>
</dbReference>
<name>A0A285HVN3_9RHOB</name>
<organism evidence="2 3">
    <name type="scientific">Pseudooceanicola antarcticus</name>
    <dbReference type="NCBI Taxonomy" id="1247613"/>
    <lineage>
        <taxon>Bacteria</taxon>
        <taxon>Pseudomonadati</taxon>
        <taxon>Pseudomonadota</taxon>
        <taxon>Alphaproteobacteria</taxon>
        <taxon>Rhodobacterales</taxon>
        <taxon>Paracoccaceae</taxon>
        <taxon>Pseudooceanicola</taxon>
    </lineage>
</organism>
<protein>
    <submittedName>
        <fullName evidence="2">Alpha-D-ribose 1-methylphosphonate 5-triphosphate synthase subunit PhnH</fullName>
    </submittedName>
    <submittedName>
        <fullName evidence="1">Phosphonate C-P lyase system protein PhnH</fullName>
    </submittedName>
</protein>
<dbReference type="EMBL" id="OBEA01000001">
    <property type="protein sequence ID" value="SNY39749.1"/>
    <property type="molecule type" value="Genomic_DNA"/>
</dbReference>
<evidence type="ECO:0000313" key="2">
    <source>
        <dbReference type="EMBL" id="SNY39749.1"/>
    </source>
</evidence>
<dbReference type="OrthoDB" id="7947094at2"/>
<dbReference type="GO" id="GO:0016829">
    <property type="term" value="F:lyase activity"/>
    <property type="evidence" value="ECO:0007669"/>
    <property type="project" value="UniProtKB-KW"/>
</dbReference>
<evidence type="ECO:0000313" key="3">
    <source>
        <dbReference type="Proteomes" id="UP000231655"/>
    </source>
</evidence>
<dbReference type="Pfam" id="PF05845">
    <property type="entry name" value="PhnH"/>
    <property type="match status" value="1"/>
</dbReference>
<keyword evidence="1" id="KW-0456">Lyase</keyword>
<gene>
    <name evidence="1" type="primary">phnH</name>
    <name evidence="1" type="ORF">CVM39_12635</name>
    <name evidence="2" type="ORF">SAMN06297129_0634</name>
</gene>
<dbReference type="NCBIfam" id="TIGR03292">
    <property type="entry name" value="PhnH_redo"/>
    <property type="match status" value="1"/>
</dbReference>
<proteinExistence type="predicted"/>
<dbReference type="Proteomes" id="UP000231702">
    <property type="component" value="Unassembled WGS sequence"/>
</dbReference>
<dbReference type="SUPFAM" id="SSF159709">
    <property type="entry name" value="PhnH-like"/>
    <property type="match status" value="1"/>
</dbReference>
<dbReference type="RefSeq" id="WP_097144404.1">
    <property type="nucleotide sequence ID" value="NZ_OBEA01000001.1"/>
</dbReference>
<reference evidence="2 3" key="1">
    <citation type="submission" date="2017-09" db="EMBL/GenBank/DDBJ databases">
        <authorList>
            <person name="Ehlers B."/>
            <person name="Leendertz F.H."/>
        </authorList>
    </citation>
    <scope>NUCLEOTIDE SEQUENCE [LARGE SCALE GENOMIC DNA]</scope>
    <source>
        <strain evidence="2 3">CGMCC 1.12662</strain>
    </source>
</reference>
<dbReference type="InterPro" id="IPR008772">
    <property type="entry name" value="Phosphonate_metab_PhnH"/>
</dbReference>
<keyword evidence="4" id="KW-1185">Reference proteome</keyword>
<evidence type="ECO:0000313" key="4">
    <source>
        <dbReference type="Proteomes" id="UP000231702"/>
    </source>
</evidence>
<sequence>MLATPLPDAEEIRDNATFEAVLGALSRPGTVRDLPDPGPLCIALALLDRECKVHSQDETLLARIPATGAALVPAHEADHVFMAADSAEALEVIAGLDTGSHLYPDEGATLIVPARIGAGQALQLTGPGIKSVERICLDGIHPVFWDLRARLCAYPRGLEVLIHDGARLLALPRSSQVTEV</sequence>
<dbReference type="Proteomes" id="UP000231655">
    <property type="component" value="Unassembled WGS sequence"/>
</dbReference>